<dbReference type="OrthoDB" id="132546at2157"/>
<evidence type="ECO:0000313" key="3">
    <source>
        <dbReference type="Proteomes" id="UP000248044"/>
    </source>
</evidence>
<evidence type="ECO:0000259" key="1">
    <source>
        <dbReference type="Pfam" id="PF00534"/>
    </source>
</evidence>
<dbReference type="Proteomes" id="UP000248044">
    <property type="component" value="Chromosome"/>
</dbReference>
<dbReference type="GO" id="GO:0006487">
    <property type="term" value="P:protein N-linked glycosylation"/>
    <property type="evidence" value="ECO:0007669"/>
    <property type="project" value="TreeGrafter"/>
</dbReference>
<dbReference type="InterPro" id="IPR038013">
    <property type="entry name" value="ALG11"/>
</dbReference>
<organism evidence="2 3">
    <name type="scientific">Acidianus brierleyi</name>
    <dbReference type="NCBI Taxonomy" id="41673"/>
    <lineage>
        <taxon>Archaea</taxon>
        <taxon>Thermoproteota</taxon>
        <taxon>Thermoprotei</taxon>
        <taxon>Sulfolobales</taxon>
        <taxon>Sulfolobaceae</taxon>
        <taxon>Acidianus</taxon>
    </lineage>
</organism>
<dbReference type="KEGG" id="abri:DFR85_04365"/>
<dbReference type="InterPro" id="IPR001296">
    <property type="entry name" value="Glyco_trans_1"/>
</dbReference>
<evidence type="ECO:0000313" key="2">
    <source>
        <dbReference type="EMBL" id="AWR93967.1"/>
    </source>
</evidence>
<dbReference type="RefSeq" id="WP_110269851.1">
    <property type="nucleotide sequence ID" value="NZ_CP029289.2"/>
</dbReference>
<protein>
    <submittedName>
        <fullName evidence="2">Glycosyl transferase family 1</fullName>
    </submittedName>
</protein>
<accession>A0A2U9ID69</accession>
<dbReference type="GO" id="GO:0004377">
    <property type="term" value="F:GDP-Man:Man(3)GlcNAc(2)-PP-Dol alpha-1,2-mannosyltransferase activity"/>
    <property type="evidence" value="ECO:0007669"/>
    <property type="project" value="InterPro"/>
</dbReference>
<sequence>MKSLVLMPPLRYTSESAAALGVLYSLYEYGSEIHYVMTEKVYDNYFTTFPEKIVKPFLKSKEEKIKLIRGPLYSPFLDLIRIKNYTKKNHIDRVFNMYYVEYPIGMDVSYVVYPHSIIGYFKDFKLTYSRVKYPYLYTSRLLTKRIARSKNLLCSSNYIKNLMKNIGFDCDVVYPPVIPPENYETREKQNIVVGIGKFIPSKHWEEFIEIAKKVRQKNPTIKFKIIGGLNMIMYPSNEYYEKLVKLAGNDVELLTDVNEEEKWRALSSAKIILHCMREDNFGLGVAEAMYAGAVPIVYKSSGTWEDTIQEGKYGIGYKTIEEAKEEIIKIIEDEKTYKEYSEKAKQRATKFVIDEFKSKIIGIMDRFN</sequence>
<proteinExistence type="predicted"/>
<dbReference type="GO" id="GO:0016020">
    <property type="term" value="C:membrane"/>
    <property type="evidence" value="ECO:0007669"/>
    <property type="project" value="TreeGrafter"/>
</dbReference>
<dbReference type="PANTHER" id="PTHR45919">
    <property type="entry name" value="GDP-MAN:MAN(3)GLCNAC(2)-PP-DOL ALPHA-1,2-MANNOSYLTRANSFERASE"/>
    <property type="match status" value="1"/>
</dbReference>
<keyword evidence="2" id="KW-0808">Transferase</keyword>
<reference evidence="2 3" key="1">
    <citation type="submission" date="2018-05" db="EMBL/GenBank/DDBJ databases">
        <title>Complete Genome Sequences of Extremely Thermoacidophilic, Metal-Mobilizing Type-Strain Members of the Archaeal Family Sulfolobaceae: Acidianus brierleyi DSM-1651T, Acidianus sulfidivorans DSM-18786T, Metallosphaera hakonensis DSM-7519T, and Metallosphaera prunae DSM-10039T.</title>
        <authorList>
            <person name="Counts J.A."/>
            <person name="Kelly R.M."/>
        </authorList>
    </citation>
    <scope>NUCLEOTIDE SEQUENCE [LARGE SCALE GENOMIC DNA]</scope>
    <source>
        <strain evidence="2 3">DSM 1651</strain>
    </source>
</reference>
<dbReference type="EMBL" id="CP029289">
    <property type="protein sequence ID" value="AWR93967.1"/>
    <property type="molecule type" value="Genomic_DNA"/>
</dbReference>
<keyword evidence="3" id="KW-1185">Reference proteome</keyword>
<dbReference type="GeneID" id="36831363"/>
<feature type="domain" description="Glycosyl transferase family 1" evidence="1">
    <location>
        <begin position="183"/>
        <end position="347"/>
    </location>
</feature>
<dbReference type="Pfam" id="PF00534">
    <property type="entry name" value="Glycos_transf_1"/>
    <property type="match status" value="1"/>
</dbReference>
<dbReference type="PANTHER" id="PTHR45919:SF1">
    <property type="entry name" value="GDP-MAN:MAN(3)GLCNAC(2)-PP-DOL ALPHA-1,2-MANNOSYLTRANSFERASE"/>
    <property type="match status" value="1"/>
</dbReference>
<dbReference type="SUPFAM" id="SSF53756">
    <property type="entry name" value="UDP-Glycosyltransferase/glycogen phosphorylase"/>
    <property type="match status" value="1"/>
</dbReference>
<gene>
    <name evidence="2" type="ORF">DFR85_04365</name>
</gene>
<name>A0A2U9ID69_9CREN</name>
<dbReference type="AlphaFoldDB" id="A0A2U9ID69"/>
<dbReference type="Gene3D" id="3.40.50.2000">
    <property type="entry name" value="Glycogen Phosphorylase B"/>
    <property type="match status" value="1"/>
</dbReference>